<accession>A0ABU3VTN6</accession>
<dbReference type="RefSeq" id="WP_316972545.1">
    <property type="nucleotide sequence ID" value="NZ_JAWIIJ010000002.1"/>
</dbReference>
<proteinExistence type="predicted"/>
<comment type="caution">
    <text evidence="1">The sequence shown here is derived from an EMBL/GenBank/DDBJ whole genome shotgun (WGS) entry which is preliminary data.</text>
</comment>
<evidence type="ECO:0000313" key="1">
    <source>
        <dbReference type="EMBL" id="MDV2077640.1"/>
    </source>
</evidence>
<dbReference type="Proteomes" id="UP001269819">
    <property type="component" value="Unassembled WGS sequence"/>
</dbReference>
<gene>
    <name evidence="1" type="ORF">RYS15_03055</name>
</gene>
<protein>
    <submittedName>
        <fullName evidence="1">DUF6586 family protein</fullName>
    </submittedName>
</protein>
<organism evidence="1 2">
    <name type="scientific">Marinobacter xestospongiae</name>
    <dbReference type="NCBI Taxonomy" id="994319"/>
    <lineage>
        <taxon>Bacteria</taxon>
        <taxon>Pseudomonadati</taxon>
        <taxon>Pseudomonadota</taxon>
        <taxon>Gammaproteobacteria</taxon>
        <taxon>Pseudomonadales</taxon>
        <taxon>Marinobacteraceae</taxon>
        <taxon>Marinobacter</taxon>
    </lineage>
</organism>
<dbReference type="EMBL" id="JAWIIJ010000002">
    <property type="protein sequence ID" value="MDV2077640.1"/>
    <property type="molecule type" value="Genomic_DNA"/>
</dbReference>
<sequence>MASQWHSLVSQKLFLARTLLDSATDGSSQPVREATAQGSIELMLRARALLLIMVADFYQHKDANPGDSDQLAALIGEDRPEIAMLEQLQQDANSWWSGLDQLAHSLSRPAAKRKTVSADNIIAVSAEAGPDKSTATLNSMATAMKAFADTVAERHNEW</sequence>
<dbReference type="InterPro" id="IPR046493">
    <property type="entry name" value="DUF6586"/>
</dbReference>
<name>A0ABU3VTN6_9GAMM</name>
<keyword evidence="2" id="KW-1185">Reference proteome</keyword>
<evidence type="ECO:0000313" key="2">
    <source>
        <dbReference type="Proteomes" id="UP001269819"/>
    </source>
</evidence>
<reference evidence="1 2" key="1">
    <citation type="submission" date="2023-10" db="EMBL/GenBank/DDBJ databases">
        <title>Characteristics and mechanism of a salt-tolerant marine origin heterotrophic nitrifying- aerobic denitrifying bacteria Marinobacter xestospongiae HN1.</title>
        <authorList>
            <person name="Qi R."/>
        </authorList>
    </citation>
    <scope>NUCLEOTIDE SEQUENCE [LARGE SCALE GENOMIC DNA]</scope>
    <source>
        <strain evidence="1 2">HN1</strain>
    </source>
</reference>
<dbReference type="Pfam" id="PF20227">
    <property type="entry name" value="DUF6586"/>
    <property type="match status" value="1"/>
</dbReference>